<dbReference type="GO" id="GO:0004497">
    <property type="term" value="F:monooxygenase activity"/>
    <property type="evidence" value="ECO:0007669"/>
    <property type="project" value="UniProtKB-KW"/>
</dbReference>
<dbReference type="InterPro" id="IPR017972">
    <property type="entry name" value="Cyt_P450_CS"/>
</dbReference>
<reference evidence="13" key="1">
    <citation type="submission" date="2023-03" db="EMBL/GenBank/DDBJ databases">
        <authorList>
            <person name="Julca I."/>
        </authorList>
    </citation>
    <scope>NUCLEOTIDE SEQUENCE</scope>
</reference>
<dbReference type="PRINTS" id="PR00385">
    <property type="entry name" value="P450"/>
</dbReference>
<dbReference type="InterPro" id="IPR001128">
    <property type="entry name" value="Cyt_P450"/>
</dbReference>
<keyword evidence="14" id="KW-1185">Reference proteome</keyword>
<dbReference type="Proteomes" id="UP001161247">
    <property type="component" value="Chromosome 3"/>
</dbReference>
<keyword evidence="7 12" id="KW-0560">Oxidoreductase</keyword>
<dbReference type="PANTHER" id="PTHR24282">
    <property type="entry name" value="CYTOCHROME P450 FAMILY MEMBER"/>
    <property type="match status" value="1"/>
</dbReference>
<keyword evidence="5 11" id="KW-0479">Metal-binding</keyword>
<evidence type="ECO:0000256" key="3">
    <source>
        <dbReference type="ARBA" id="ARBA00022617"/>
    </source>
</evidence>
<proteinExistence type="inferred from homology"/>
<evidence type="ECO:0000256" key="5">
    <source>
        <dbReference type="ARBA" id="ARBA00022723"/>
    </source>
</evidence>
<dbReference type="GO" id="GO:0016705">
    <property type="term" value="F:oxidoreductase activity, acting on paired donors, with incorporation or reduction of molecular oxygen"/>
    <property type="evidence" value="ECO:0007669"/>
    <property type="project" value="InterPro"/>
</dbReference>
<comment type="subcellular location">
    <subcellularLocation>
        <location evidence="1">Membrane</location>
    </subcellularLocation>
</comment>
<gene>
    <name evidence="13" type="ORF">OLC1_LOCUS8912</name>
</gene>
<evidence type="ECO:0000256" key="8">
    <source>
        <dbReference type="ARBA" id="ARBA00023004"/>
    </source>
</evidence>
<sequence>MYYYFQLSCVLGFLVTCAWKTLDFIWFQPRKLEKQLRSQGLPGNSYRPIIGDLREYTKMIKEAESNMSGIGRSSDNGDDIHPGIVSRFIFETAKKYGTDCFIWFGSRPVIIIKDPKLMKEIFLKPNHFHKANFIDPLKSLLVGLIAVEGEKWIKHRRLIKPSFQLEKIKLMLPAFRLSTEEMLATWEESLSPQGSCDLDVWPSLLTLTSDAISRTAFGTNYEEGRNVFELQREQASYVITTIRSLSFPGLRFLPTKKNRRINEIEKVVRIKIRDIIDKRLKARKLGEDYVDKDDLLGILLESNAKEIKQKNGLTIEDVIEECKHFYLAGQETTSILLVWTLILLSRHQDWQSRARDEVFQVFGRKQIDFDGLNQLKVVTMIFAEVLRLYPSVPVLMRETREERKLGEFKIPAGVLLSLQVWMLHRDFEVWGDDAEEFKPERFRDGISSTLTTKDMSQLVAFVPFGWGPRICIGQNFAMIEAKLTLAMILQRFTFHLSPSYEHEPQTLITQQPQHGANLILHKL</sequence>
<organism evidence="13 14">
    <name type="scientific">Oldenlandia corymbosa var. corymbosa</name>
    <dbReference type="NCBI Taxonomy" id="529605"/>
    <lineage>
        <taxon>Eukaryota</taxon>
        <taxon>Viridiplantae</taxon>
        <taxon>Streptophyta</taxon>
        <taxon>Embryophyta</taxon>
        <taxon>Tracheophyta</taxon>
        <taxon>Spermatophyta</taxon>
        <taxon>Magnoliopsida</taxon>
        <taxon>eudicotyledons</taxon>
        <taxon>Gunneridae</taxon>
        <taxon>Pentapetalae</taxon>
        <taxon>asterids</taxon>
        <taxon>lamiids</taxon>
        <taxon>Gentianales</taxon>
        <taxon>Rubiaceae</taxon>
        <taxon>Rubioideae</taxon>
        <taxon>Spermacoceae</taxon>
        <taxon>Hedyotis-Oldenlandia complex</taxon>
        <taxon>Oldenlandia</taxon>
    </lineage>
</organism>
<dbReference type="InterPro" id="IPR050665">
    <property type="entry name" value="Cytochrome_P450_Monooxygen"/>
</dbReference>
<dbReference type="Pfam" id="PF00067">
    <property type="entry name" value="p450"/>
    <property type="match status" value="1"/>
</dbReference>
<evidence type="ECO:0000256" key="4">
    <source>
        <dbReference type="ARBA" id="ARBA00022692"/>
    </source>
</evidence>
<keyword evidence="8 11" id="KW-0408">Iron</keyword>
<evidence type="ECO:0000313" key="13">
    <source>
        <dbReference type="EMBL" id="CAI9098776.1"/>
    </source>
</evidence>
<evidence type="ECO:0000256" key="1">
    <source>
        <dbReference type="ARBA" id="ARBA00004370"/>
    </source>
</evidence>
<dbReference type="Gene3D" id="1.10.630.10">
    <property type="entry name" value="Cytochrome P450"/>
    <property type="match status" value="1"/>
</dbReference>
<evidence type="ECO:0000313" key="14">
    <source>
        <dbReference type="Proteomes" id="UP001161247"/>
    </source>
</evidence>
<dbReference type="InterPro" id="IPR002401">
    <property type="entry name" value="Cyt_P450_E_grp-I"/>
</dbReference>
<protein>
    <submittedName>
        <fullName evidence="13">OLC1v1035482C1</fullName>
    </submittedName>
</protein>
<dbReference type="PRINTS" id="PR00463">
    <property type="entry name" value="EP450I"/>
</dbReference>
<accession>A0AAV1CTU5</accession>
<keyword evidence="4" id="KW-0812">Transmembrane</keyword>
<dbReference type="GO" id="GO:0020037">
    <property type="term" value="F:heme binding"/>
    <property type="evidence" value="ECO:0007669"/>
    <property type="project" value="InterPro"/>
</dbReference>
<feature type="binding site" description="axial binding residue" evidence="11">
    <location>
        <position position="471"/>
    </location>
    <ligand>
        <name>heme</name>
        <dbReference type="ChEBI" id="CHEBI:30413"/>
    </ligand>
    <ligandPart>
        <name>Fe</name>
        <dbReference type="ChEBI" id="CHEBI:18248"/>
    </ligandPart>
</feature>
<dbReference type="PROSITE" id="PS00086">
    <property type="entry name" value="CYTOCHROME_P450"/>
    <property type="match status" value="1"/>
</dbReference>
<keyword evidence="9 12" id="KW-0503">Monooxygenase</keyword>
<keyword evidence="6" id="KW-1133">Transmembrane helix</keyword>
<dbReference type="GO" id="GO:0016020">
    <property type="term" value="C:membrane"/>
    <property type="evidence" value="ECO:0007669"/>
    <property type="project" value="UniProtKB-SubCell"/>
</dbReference>
<comment type="cofactor">
    <cofactor evidence="11">
        <name>heme</name>
        <dbReference type="ChEBI" id="CHEBI:30413"/>
    </cofactor>
</comment>
<dbReference type="EMBL" id="OX459120">
    <property type="protein sequence ID" value="CAI9098776.1"/>
    <property type="molecule type" value="Genomic_DNA"/>
</dbReference>
<dbReference type="InterPro" id="IPR036396">
    <property type="entry name" value="Cyt_P450_sf"/>
</dbReference>
<evidence type="ECO:0000256" key="6">
    <source>
        <dbReference type="ARBA" id="ARBA00022989"/>
    </source>
</evidence>
<evidence type="ECO:0000256" key="10">
    <source>
        <dbReference type="ARBA" id="ARBA00023136"/>
    </source>
</evidence>
<evidence type="ECO:0000256" key="11">
    <source>
        <dbReference type="PIRSR" id="PIRSR602401-1"/>
    </source>
</evidence>
<comment type="similarity">
    <text evidence="2 12">Belongs to the cytochrome P450 family.</text>
</comment>
<name>A0AAV1CTU5_OLDCO</name>
<keyword evidence="10" id="KW-0472">Membrane</keyword>
<dbReference type="AlphaFoldDB" id="A0AAV1CTU5"/>
<dbReference type="SUPFAM" id="SSF48264">
    <property type="entry name" value="Cytochrome P450"/>
    <property type="match status" value="1"/>
</dbReference>
<dbReference type="PANTHER" id="PTHR24282:SF273">
    <property type="entry name" value="CYTOCHROME P450 CYP72A219-LIKE"/>
    <property type="match status" value="1"/>
</dbReference>
<evidence type="ECO:0000256" key="2">
    <source>
        <dbReference type="ARBA" id="ARBA00010617"/>
    </source>
</evidence>
<evidence type="ECO:0000256" key="12">
    <source>
        <dbReference type="RuleBase" id="RU000461"/>
    </source>
</evidence>
<dbReference type="GO" id="GO:0005506">
    <property type="term" value="F:iron ion binding"/>
    <property type="evidence" value="ECO:0007669"/>
    <property type="project" value="InterPro"/>
</dbReference>
<evidence type="ECO:0000256" key="9">
    <source>
        <dbReference type="ARBA" id="ARBA00023033"/>
    </source>
</evidence>
<keyword evidence="3 11" id="KW-0349">Heme</keyword>
<evidence type="ECO:0000256" key="7">
    <source>
        <dbReference type="ARBA" id="ARBA00023002"/>
    </source>
</evidence>